<dbReference type="PANTHER" id="PTHR40021">
    <property type="entry name" value="DEFECT AT LOW TEMPERATURE PROTEIN 1"/>
    <property type="match status" value="1"/>
</dbReference>
<dbReference type="OrthoDB" id="4096362at2759"/>
<feature type="region of interest" description="Disordered" evidence="8">
    <location>
        <begin position="125"/>
        <end position="145"/>
    </location>
</feature>
<dbReference type="GO" id="GO:0016020">
    <property type="term" value="C:membrane"/>
    <property type="evidence" value="ECO:0007669"/>
    <property type="project" value="UniProtKB-SubCell"/>
</dbReference>
<feature type="compositionally biased region" description="Acidic residues" evidence="8">
    <location>
        <begin position="291"/>
        <end position="304"/>
    </location>
</feature>
<evidence type="ECO:0000256" key="6">
    <source>
        <dbReference type="ARBA" id="ARBA00023136"/>
    </source>
</evidence>
<comment type="similarity">
    <text evidence="2 7">Belongs to the DLT1 family.</text>
</comment>
<dbReference type="STRING" id="78410.A0A0P7BFH2"/>
<comment type="function">
    <text evidence="1 7">Required for growth under high-pressure and low-temperature conditions.</text>
</comment>
<dbReference type="AlphaFoldDB" id="A0A0P7BFH2"/>
<evidence type="ECO:0000256" key="1">
    <source>
        <dbReference type="ARBA" id="ARBA00002489"/>
    </source>
</evidence>
<evidence type="ECO:0000256" key="5">
    <source>
        <dbReference type="ARBA" id="ARBA00022989"/>
    </source>
</evidence>
<sequence>MASPVSHRRLVFSIIYRTLYLLLYVVLVGLLVATPADAIQRSLRNDQIYNVWIIAAAYTATILIVTFVFFTRLYINRTDLDSIPKGWVPIEKGDVRSAVYKVITAGLGRSATIAYESRPRLEFEDRVEQDESLRPQSKQSVAGSGMATEDLLVHLPRRPAVWGEIEHLGWASPISPDLPNLQYTTVLSELPNLIEGKALTLAPPDPTSQTDPPILDPGAVALLQRTANMSLRDYIVHLASLGVLEMDATATKFLSHYEYARFSNRPISNARFKELMHLFAEILRAMEPFDSDLLDGGQPEDEDTSSPSSIVESDCVLETKPGSPRSNNSRSYAGSMTSSTRRARRQPSTNTWNLYRTAPNSIRSGISGAISHRPSVNSLAQSRRHYPVSQPSTASLRSKSSASSGSVIRLATRHDSSDLPYILSLRDTLGN</sequence>
<dbReference type="PANTHER" id="PTHR40021:SF1">
    <property type="entry name" value="DEFECT AT LOW TEMPERATURE PROTEIN 1"/>
    <property type="match status" value="1"/>
</dbReference>
<feature type="transmembrane region" description="Helical" evidence="7">
    <location>
        <begin position="20"/>
        <end position="39"/>
    </location>
</feature>
<proteinExistence type="inferred from homology"/>
<evidence type="ECO:0000256" key="8">
    <source>
        <dbReference type="SAM" id="MobiDB-lite"/>
    </source>
</evidence>
<organism evidence="9 10">
    <name type="scientific">Neonectria ditissima</name>
    <dbReference type="NCBI Taxonomy" id="78410"/>
    <lineage>
        <taxon>Eukaryota</taxon>
        <taxon>Fungi</taxon>
        <taxon>Dikarya</taxon>
        <taxon>Ascomycota</taxon>
        <taxon>Pezizomycotina</taxon>
        <taxon>Sordariomycetes</taxon>
        <taxon>Hypocreomycetidae</taxon>
        <taxon>Hypocreales</taxon>
        <taxon>Nectriaceae</taxon>
        <taxon>Neonectria</taxon>
    </lineage>
</organism>
<keyword evidence="10" id="KW-1185">Reference proteome</keyword>
<evidence type="ECO:0000256" key="4">
    <source>
        <dbReference type="ARBA" id="ARBA00022692"/>
    </source>
</evidence>
<dbReference type="EMBL" id="LKCW01000115">
    <property type="protein sequence ID" value="KPM39151.1"/>
    <property type="molecule type" value="Genomic_DNA"/>
</dbReference>
<keyword evidence="6 7" id="KW-0472">Membrane</keyword>
<name>A0A0P7BFH2_9HYPO</name>
<comment type="caution">
    <text evidence="9">The sequence shown here is derived from an EMBL/GenBank/DDBJ whole genome shotgun (WGS) entry which is preliminary data.</text>
</comment>
<comment type="subcellular location">
    <subcellularLocation>
        <location evidence="7">Membrane</location>
        <topology evidence="7">Multi-pass membrane protein</topology>
    </subcellularLocation>
</comment>
<feature type="compositionally biased region" description="Low complexity" evidence="8">
    <location>
        <begin position="392"/>
        <end position="404"/>
    </location>
</feature>
<dbReference type="InterPro" id="IPR038869">
    <property type="entry name" value="DLT1"/>
</dbReference>
<evidence type="ECO:0000256" key="7">
    <source>
        <dbReference type="RuleBase" id="RU367100"/>
    </source>
</evidence>
<reference evidence="9 10" key="1">
    <citation type="submission" date="2015-09" db="EMBL/GenBank/DDBJ databases">
        <title>Draft genome of a European isolate of the apple canker pathogen Neonectria ditissima.</title>
        <authorList>
            <person name="Gomez-Cortecero A."/>
            <person name="Harrison R.J."/>
            <person name="Armitage A.D."/>
        </authorList>
    </citation>
    <scope>NUCLEOTIDE SEQUENCE [LARGE SCALE GENOMIC DNA]</scope>
    <source>
        <strain evidence="9 10">R09/05</strain>
    </source>
</reference>
<dbReference type="Proteomes" id="UP000050424">
    <property type="component" value="Unassembled WGS sequence"/>
</dbReference>
<feature type="transmembrane region" description="Helical" evidence="7">
    <location>
        <begin position="51"/>
        <end position="75"/>
    </location>
</feature>
<evidence type="ECO:0000313" key="9">
    <source>
        <dbReference type="EMBL" id="KPM39151.1"/>
    </source>
</evidence>
<feature type="region of interest" description="Disordered" evidence="8">
    <location>
        <begin position="375"/>
        <end position="404"/>
    </location>
</feature>
<keyword evidence="4 7" id="KW-0812">Transmembrane</keyword>
<feature type="region of interest" description="Disordered" evidence="8">
    <location>
        <begin position="291"/>
        <end position="356"/>
    </location>
</feature>
<accession>A0A0P7BFH2</accession>
<protein>
    <recommendedName>
        <fullName evidence="3 7">Defect at low temperature protein 1</fullName>
    </recommendedName>
</protein>
<feature type="compositionally biased region" description="Polar residues" evidence="8">
    <location>
        <begin position="324"/>
        <end position="356"/>
    </location>
</feature>
<evidence type="ECO:0000256" key="3">
    <source>
        <dbReference type="ARBA" id="ARBA00021353"/>
    </source>
</evidence>
<evidence type="ECO:0000313" key="10">
    <source>
        <dbReference type="Proteomes" id="UP000050424"/>
    </source>
</evidence>
<evidence type="ECO:0000256" key="2">
    <source>
        <dbReference type="ARBA" id="ARBA00005550"/>
    </source>
</evidence>
<keyword evidence="5 7" id="KW-1133">Transmembrane helix</keyword>
<gene>
    <name evidence="7" type="primary">DLT1</name>
    <name evidence="9" type="ORF">AK830_g7401</name>
</gene>